<accession>A0ABN9PHS5</accession>
<dbReference type="InterPro" id="IPR001854">
    <property type="entry name" value="Ribosomal_uL29"/>
</dbReference>
<reference evidence="5" key="1">
    <citation type="submission" date="2023-10" db="EMBL/GenBank/DDBJ databases">
        <authorList>
            <person name="Chen Y."/>
            <person name="Shah S."/>
            <person name="Dougan E. K."/>
            <person name="Thang M."/>
            <person name="Chan C."/>
        </authorList>
    </citation>
    <scope>NUCLEOTIDE SEQUENCE [LARGE SCALE GENOMIC DNA]</scope>
</reference>
<feature type="signal peptide" evidence="4">
    <location>
        <begin position="1"/>
        <end position="36"/>
    </location>
</feature>
<dbReference type="NCBIfam" id="TIGR00012">
    <property type="entry name" value="L29"/>
    <property type="match status" value="1"/>
</dbReference>
<keyword evidence="4" id="KW-0732">Signal</keyword>
<keyword evidence="3" id="KW-0687">Ribonucleoprotein</keyword>
<evidence type="ECO:0000256" key="3">
    <source>
        <dbReference type="ARBA" id="ARBA00023274"/>
    </source>
</evidence>
<keyword evidence="6" id="KW-1185">Reference proteome</keyword>
<evidence type="ECO:0000313" key="5">
    <source>
        <dbReference type="EMBL" id="CAK0792527.1"/>
    </source>
</evidence>
<comment type="similarity">
    <text evidence="1">Belongs to the universal ribosomal protein uL29 family.</text>
</comment>
<gene>
    <name evidence="5" type="ORF">PCOR1329_LOCUS3087</name>
</gene>
<dbReference type="Pfam" id="PF00831">
    <property type="entry name" value="Ribosomal_L29"/>
    <property type="match status" value="1"/>
</dbReference>
<dbReference type="Gene3D" id="1.10.287.310">
    <property type="match status" value="1"/>
</dbReference>
<protein>
    <recommendedName>
        <fullName evidence="7">Ribosomal protein L29</fullName>
    </recommendedName>
</protein>
<evidence type="ECO:0000313" key="6">
    <source>
        <dbReference type="Proteomes" id="UP001189429"/>
    </source>
</evidence>
<dbReference type="Proteomes" id="UP001189429">
    <property type="component" value="Unassembled WGS sequence"/>
</dbReference>
<comment type="caution">
    <text evidence="5">The sequence shown here is derived from an EMBL/GenBank/DDBJ whole genome shotgun (WGS) entry which is preliminary data.</text>
</comment>
<evidence type="ECO:0000256" key="1">
    <source>
        <dbReference type="ARBA" id="ARBA00009254"/>
    </source>
</evidence>
<evidence type="ECO:0000256" key="4">
    <source>
        <dbReference type="SAM" id="SignalP"/>
    </source>
</evidence>
<sequence length="210" mass="24464">MGTMSACPAVRRRVRAAALPALLAAASWCQSSCSFAAPVWYGAAAPPRERRDKKVEYLPGGTPADVTEKAEVQWWEGQSRTLEQDLQARETFEHIEVLRTSMTEEDLKFDQEIENVIISGKRALLRLRMQVAAEMPGIQRHLFRKIKKTIARAMTLRRQREIARGVTKEQSRRMRRRKRLEVKMQYEIAYGREDQRSKSRRWLRHMGRIV</sequence>
<name>A0ABN9PHS5_9DINO</name>
<evidence type="ECO:0000256" key="2">
    <source>
        <dbReference type="ARBA" id="ARBA00022980"/>
    </source>
</evidence>
<keyword evidence="2" id="KW-0689">Ribosomal protein</keyword>
<dbReference type="EMBL" id="CAUYUJ010000781">
    <property type="protein sequence ID" value="CAK0792527.1"/>
    <property type="molecule type" value="Genomic_DNA"/>
</dbReference>
<feature type="chain" id="PRO_5045123634" description="Ribosomal protein L29" evidence="4">
    <location>
        <begin position="37"/>
        <end position="210"/>
    </location>
</feature>
<dbReference type="HAMAP" id="MF_00374">
    <property type="entry name" value="Ribosomal_uL29"/>
    <property type="match status" value="1"/>
</dbReference>
<dbReference type="InterPro" id="IPR036049">
    <property type="entry name" value="Ribosomal_uL29_sf"/>
</dbReference>
<proteinExistence type="inferred from homology"/>
<dbReference type="SUPFAM" id="SSF46561">
    <property type="entry name" value="Ribosomal protein L29 (L29p)"/>
    <property type="match status" value="1"/>
</dbReference>
<organism evidence="5 6">
    <name type="scientific">Prorocentrum cordatum</name>
    <dbReference type="NCBI Taxonomy" id="2364126"/>
    <lineage>
        <taxon>Eukaryota</taxon>
        <taxon>Sar</taxon>
        <taxon>Alveolata</taxon>
        <taxon>Dinophyceae</taxon>
        <taxon>Prorocentrales</taxon>
        <taxon>Prorocentraceae</taxon>
        <taxon>Prorocentrum</taxon>
    </lineage>
</organism>
<evidence type="ECO:0008006" key="7">
    <source>
        <dbReference type="Google" id="ProtNLM"/>
    </source>
</evidence>